<dbReference type="RefSeq" id="WP_058264553.1">
    <property type="nucleotide sequence ID" value="NZ_FMYN01000001.1"/>
</dbReference>
<name>A0A0V8GI23_9BACL</name>
<evidence type="ECO:0000313" key="2">
    <source>
        <dbReference type="Proteomes" id="UP000053797"/>
    </source>
</evidence>
<evidence type="ECO:0000313" key="1">
    <source>
        <dbReference type="EMBL" id="KSU49928.1"/>
    </source>
</evidence>
<organism evidence="1 2">
    <name type="scientific">Exiguobacterium indicum</name>
    <dbReference type="NCBI Taxonomy" id="296995"/>
    <lineage>
        <taxon>Bacteria</taxon>
        <taxon>Bacillati</taxon>
        <taxon>Bacillota</taxon>
        <taxon>Bacilli</taxon>
        <taxon>Bacillales</taxon>
        <taxon>Bacillales Family XII. Incertae Sedis</taxon>
        <taxon>Exiguobacterium</taxon>
    </lineage>
</organism>
<accession>A0A0V8GI23</accession>
<reference evidence="1 2" key="1">
    <citation type="journal article" date="2015" name="Int. J. Syst. Evol. Microbiol.">
        <title>Exiguobacterium enclense sp. nov., isolated from sediment.</title>
        <authorList>
            <person name="Dastager S.G."/>
            <person name="Mawlankar R."/>
            <person name="Sonalkar V.V."/>
            <person name="Thorat M.N."/>
            <person name="Mual P."/>
            <person name="Verma A."/>
            <person name="Krishnamurthi S."/>
            <person name="Tang S.K."/>
            <person name="Li W.J."/>
        </authorList>
    </citation>
    <scope>NUCLEOTIDE SEQUENCE [LARGE SCALE GENOMIC DNA]</scope>
    <source>
        <strain evidence="1 2">NIO-1109</strain>
    </source>
</reference>
<proteinExistence type="predicted"/>
<dbReference type="Proteomes" id="UP000053797">
    <property type="component" value="Unassembled WGS sequence"/>
</dbReference>
<sequence>MISFSVNKAISKKTFVLTNEKDNLTFVKVDGIYQLINSKDNKVIVSVMVNNFEIVVKSTDIKCLKPFIYSVANKKVSKDLNSISIISENKFEILSSNEKEIQIVTDFAHIKFSVQKNVLVLNSNKCLSLDSNQCVLQVMNF</sequence>
<gene>
    <name evidence="1" type="ORF">AS033_00755</name>
</gene>
<dbReference type="AlphaFoldDB" id="A0A0V8GI23"/>
<protein>
    <submittedName>
        <fullName evidence="1">Uncharacterized protein</fullName>
    </submittedName>
</protein>
<comment type="caution">
    <text evidence="1">The sequence shown here is derived from an EMBL/GenBank/DDBJ whole genome shotgun (WGS) entry which is preliminary data.</text>
</comment>
<dbReference type="EMBL" id="LNQL01000001">
    <property type="protein sequence ID" value="KSU49928.1"/>
    <property type="molecule type" value="Genomic_DNA"/>
</dbReference>